<gene>
    <name evidence="1" type="ORF">J5N97_000873</name>
</gene>
<sequence>MAELAQQLKERLTYFVERVRTFKFTYNQENQGNEVLGETKIMETQVVKERAFVLGAAEDASGIRAKPPEQGGQTN</sequence>
<proteinExistence type="predicted"/>
<evidence type="ECO:0000313" key="2">
    <source>
        <dbReference type="Proteomes" id="UP001085076"/>
    </source>
</evidence>
<evidence type="ECO:0000313" key="1">
    <source>
        <dbReference type="EMBL" id="KAJ0961656.1"/>
    </source>
</evidence>
<name>A0A9D5BVV3_9LILI</name>
<dbReference type="EMBL" id="JAGGNH010000013">
    <property type="protein sequence ID" value="KAJ0961656.1"/>
    <property type="molecule type" value="Genomic_DNA"/>
</dbReference>
<accession>A0A9D5BVV3</accession>
<protein>
    <submittedName>
        <fullName evidence="1">Uncharacterized protein</fullName>
    </submittedName>
</protein>
<keyword evidence="2" id="KW-1185">Reference proteome</keyword>
<dbReference type="AlphaFoldDB" id="A0A9D5BVV3"/>
<reference evidence="1 2" key="1">
    <citation type="journal article" date="2022" name="Hortic Res">
        <title>The genome of Dioscorea zingiberensis sheds light on the biosynthesis, origin and evolution of the medicinally important diosgenin saponins.</title>
        <authorList>
            <person name="Li Y."/>
            <person name="Tan C."/>
            <person name="Li Z."/>
            <person name="Guo J."/>
            <person name="Li S."/>
            <person name="Chen X."/>
            <person name="Wang C."/>
            <person name="Dai X."/>
            <person name="Yang H."/>
            <person name="Song W."/>
            <person name="Hou L."/>
            <person name="Xu J."/>
            <person name="Tong Z."/>
            <person name="Xu A."/>
            <person name="Yuan X."/>
            <person name="Wang W."/>
            <person name="Yang Q."/>
            <person name="Chen L."/>
            <person name="Sun Z."/>
            <person name="Wang K."/>
            <person name="Pan B."/>
            <person name="Chen J."/>
            <person name="Bao Y."/>
            <person name="Liu F."/>
            <person name="Qi X."/>
            <person name="Gang D.R."/>
            <person name="Wen J."/>
            <person name="Li J."/>
        </authorList>
    </citation>
    <scope>NUCLEOTIDE SEQUENCE [LARGE SCALE GENOMIC DNA]</scope>
    <source>
        <strain evidence="1">Dzin_1.0</strain>
    </source>
</reference>
<organism evidence="1 2">
    <name type="scientific">Dioscorea zingiberensis</name>
    <dbReference type="NCBI Taxonomy" id="325984"/>
    <lineage>
        <taxon>Eukaryota</taxon>
        <taxon>Viridiplantae</taxon>
        <taxon>Streptophyta</taxon>
        <taxon>Embryophyta</taxon>
        <taxon>Tracheophyta</taxon>
        <taxon>Spermatophyta</taxon>
        <taxon>Magnoliopsida</taxon>
        <taxon>Liliopsida</taxon>
        <taxon>Dioscoreales</taxon>
        <taxon>Dioscoreaceae</taxon>
        <taxon>Dioscorea</taxon>
    </lineage>
</organism>
<dbReference type="Proteomes" id="UP001085076">
    <property type="component" value="Unassembled WGS sequence"/>
</dbReference>
<comment type="caution">
    <text evidence="1">The sequence shown here is derived from an EMBL/GenBank/DDBJ whole genome shotgun (WGS) entry which is preliminary data.</text>
</comment>